<dbReference type="Pfam" id="PF07859">
    <property type="entry name" value="Abhydrolase_3"/>
    <property type="match status" value="1"/>
</dbReference>
<evidence type="ECO:0000313" key="4">
    <source>
        <dbReference type="Proteomes" id="UP000626844"/>
    </source>
</evidence>
<comment type="caution">
    <text evidence="3">The sequence shown here is derived from an EMBL/GenBank/DDBJ whole genome shotgun (WGS) entry which is preliminary data.</text>
</comment>
<evidence type="ECO:0000313" key="3">
    <source>
        <dbReference type="EMBL" id="MBD1380557.1"/>
    </source>
</evidence>
<organism evidence="3 4">
    <name type="scientific">Metabacillus arenae</name>
    <dbReference type="NCBI Taxonomy" id="2771434"/>
    <lineage>
        <taxon>Bacteria</taxon>
        <taxon>Bacillati</taxon>
        <taxon>Bacillota</taxon>
        <taxon>Bacilli</taxon>
        <taxon>Bacillales</taxon>
        <taxon>Bacillaceae</taxon>
        <taxon>Metabacillus</taxon>
    </lineage>
</organism>
<dbReference type="AlphaFoldDB" id="A0A926NAF1"/>
<dbReference type="InterPro" id="IPR013094">
    <property type="entry name" value="AB_hydrolase_3"/>
</dbReference>
<dbReference type="Gene3D" id="3.40.50.1820">
    <property type="entry name" value="alpha/beta hydrolase"/>
    <property type="match status" value="1"/>
</dbReference>
<gene>
    <name evidence="3" type="ORF">IC621_09975</name>
</gene>
<sequence length="319" mass="36282">MKTVLDQQVCLILDRINKKMQELGHPSLDVLTPEESRYFYKEARKFFIGIAIHDVFVKQEVIQCTGYDLPIRIYTPKGEGPFPVLLYFHGGGWVFGDLDSCDQICRYISKHAECLVLSVGYRLSPENKYPAAIEDAISSLSWTFNHISSLNGRLDRVCVGGESSGGNIATACALKWKEINNLPIHSQLLITPVTNHACDTPSFQADYSYNLTKEKMVWFWSHYLKNEEEGFDQYASPLRAESLIGMPKTLLITAELDPLRDEGKLYAKRLQEQLIEVDYVNYPGLVHSFINMIGEAETAKRAVDDIVERFRELIECEGE</sequence>
<dbReference type="PANTHER" id="PTHR48081">
    <property type="entry name" value="AB HYDROLASE SUPERFAMILY PROTEIN C4A8.06C"/>
    <property type="match status" value="1"/>
</dbReference>
<dbReference type="PANTHER" id="PTHR48081:SF8">
    <property type="entry name" value="ALPHA_BETA HYDROLASE FOLD-3 DOMAIN-CONTAINING PROTEIN-RELATED"/>
    <property type="match status" value="1"/>
</dbReference>
<reference evidence="3" key="1">
    <citation type="submission" date="2020-09" db="EMBL/GenBank/DDBJ databases">
        <title>A novel bacterium of genus Bacillus, isolated from South China Sea.</title>
        <authorList>
            <person name="Huang H."/>
            <person name="Mo K."/>
            <person name="Hu Y."/>
        </authorList>
    </citation>
    <scope>NUCLEOTIDE SEQUENCE</scope>
    <source>
        <strain evidence="3">IB182487</strain>
    </source>
</reference>
<name>A0A926NAF1_9BACI</name>
<proteinExistence type="predicted"/>
<dbReference type="InterPro" id="IPR029058">
    <property type="entry name" value="AB_hydrolase_fold"/>
</dbReference>
<feature type="domain" description="Alpha/beta hydrolase fold-3" evidence="2">
    <location>
        <begin position="85"/>
        <end position="290"/>
    </location>
</feature>
<accession>A0A926NAF1</accession>
<evidence type="ECO:0000256" key="1">
    <source>
        <dbReference type="ARBA" id="ARBA00022801"/>
    </source>
</evidence>
<dbReference type="EMBL" id="JACXAI010000010">
    <property type="protein sequence ID" value="MBD1380557.1"/>
    <property type="molecule type" value="Genomic_DNA"/>
</dbReference>
<dbReference type="GO" id="GO:0016787">
    <property type="term" value="F:hydrolase activity"/>
    <property type="evidence" value="ECO:0007669"/>
    <property type="project" value="UniProtKB-KW"/>
</dbReference>
<dbReference type="SUPFAM" id="SSF53474">
    <property type="entry name" value="alpha/beta-Hydrolases"/>
    <property type="match status" value="1"/>
</dbReference>
<dbReference type="Proteomes" id="UP000626844">
    <property type="component" value="Unassembled WGS sequence"/>
</dbReference>
<keyword evidence="4" id="KW-1185">Reference proteome</keyword>
<protein>
    <submittedName>
        <fullName evidence="3">Alpha/beta hydrolase</fullName>
    </submittedName>
</protein>
<keyword evidence="1 3" id="KW-0378">Hydrolase</keyword>
<evidence type="ECO:0000259" key="2">
    <source>
        <dbReference type="Pfam" id="PF07859"/>
    </source>
</evidence>
<dbReference type="InterPro" id="IPR050300">
    <property type="entry name" value="GDXG_lipolytic_enzyme"/>
</dbReference>